<gene>
    <name evidence="1" type="ORF">KQP761_LOCUS26056</name>
</gene>
<reference evidence="1" key="1">
    <citation type="submission" date="2021-02" db="EMBL/GenBank/DDBJ databases">
        <authorList>
            <person name="Nowell W R."/>
        </authorList>
    </citation>
    <scope>NUCLEOTIDE SEQUENCE</scope>
</reference>
<comment type="caution">
    <text evidence="1">The sequence shown here is derived from an EMBL/GenBank/DDBJ whole genome shotgun (WGS) entry which is preliminary data.</text>
</comment>
<protein>
    <submittedName>
        <fullName evidence="1">Uncharacterized protein</fullName>
    </submittedName>
</protein>
<evidence type="ECO:0000313" key="1">
    <source>
        <dbReference type="EMBL" id="CAF1630234.1"/>
    </source>
</evidence>
<proteinExistence type="predicted"/>
<dbReference type="EMBL" id="CAJNOW010014174">
    <property type="protein sequence ID" value="CAF1630234.1"/>
    <property type="molecule type" value="Genomic_DNA"/>
</dbReference>
<dbReference type="AlphaFoldDB" id="A0A816CZ90"/>
<evidence type="ECO:0000313" key="2">
    <source>
        <dbReference type="Proteomes" id="UP000663834"/>
    </source>
</evidence>
<name>A0A816CZ90_9BILA</name>
<organism evidence="1 2">
    <name type="scientific">Rotaria magnacalcarata</name>
    <dbReference type="NCBI Taxonomy" id="392030"/>
    <lineage>
        <taxon>Eukaryota</taxon>
        <taxon>Metazoa</taxon>
        <taxon>Spiralia</taxon>
        <taxon>Gnathifera</taxon>
        <taxon>Rotifera</taxon>
        <taxon>Eurotatoria</taxon>
        <taxon>Bdelloidea</taxon>
        <taxon>Philodinida</taxon>
        <taxon>Philodinidae</taxon>
        <taxon>Rotaria</taxon>
    </lineage>
</organism>
<sequence>MANSTFVSPTYVASQLQLIWYMTEFDPVIVREFSTSIPKRSTALVNVILVTNSDALFIELSIVVLSSLIKEKAKVDIDDCIVFLEQVISLMEWLTLCNFG</sequence>
<accession>A0A816CZ90</accession>
<dbReference type="Proteomes" id="UP000663834">
    <property type="component" value="Unassembled WGS sequence"/>
</dbReference>